<evidence type="ECO:0000313" key="5">
    <source>
        <dbReference type="Proteomes" id="UP000262073"/>
    </source>
</evidence>
<dbReference type="PROSITE" id="PS51257">
    <property type="entry name" value="PROKAR_LIPOPROTEIN"/>
    <property type="match status" value="1"/>
</dbReference>
<sequence>MRSLAGIVLVFLLSGCQHALVPGSQTPAVKVNNNSAQVPLHEVSFAAVQQLEYTAANTTLQYGEQPLQFGKLWLPAHSDTPPPLVIFIHGGCWLSAYDIEHSYPLASALTQAGFAVWTVEYRRTGDLGGGWPGSLEDVVKSIDFIMSQDHNENIALNLQNVTLTGHSAGGHLALLASERLAKSVGRIIGLAPIVDIEAYAQGTNSCQRATIDFMEGTPQQRPEQYAQANPLHTLPAAKQLDNITILAGEQDSIVPIPDNPLPGAQFLRFEHTGHFDWVHPGTLAFSQFIEILKNK</sequence>
<evidence type="ECO:0000259" key="3">
    <source>
        <dbReference type="Pfam" id="PF20434"/>
    </source>
</evidence>
<dbReference type="KEGG" id="salm:D0Y50_08065"/>
<proteinExistence type="predicted"/>
<dbReference type="InterPro" id="IPR049492">
    <property type="entry name" value="BD-FAE-like_dom"/>
</dbReference>
<dbReference type="PANTHER" id="PTHR48081:SF33">
    <property type="entry name" value="KYNURENINE FORMAMIDASE"/>
    <property type="match status" value="1"/>
</dbReference>
<keyword evidence="5" id="KW-1185">Reference proteome</keyword>
<evidence type="ECO:0000256" key="1">
    <source>
        <dbReference type="ARBA" id="ARBA00022801"/>
    </source>
</evidence>
<name>A0A346NLB5_9ALTE</name>
<protein>
    <submittedName>
        <fullName evidence="4">Alpha/beta hydrolase</fullName>
    </submittedName>
</protein>
<evidence type="ECO:0000313" key="4">
    <source>
        <dbReference type="EMBL" id="AXR06322.1"/>
    </source>
</evidence>
<keyword evidence="2" id="KW-0732">Signal</keyword>
<feature type="signal peptide" evidence="2">
    <location>
        <begin position="1"/>
        <end position="19"/>
    </location>
</feature>
<accession>A0A346NLB5</accession>
<organism evidence="4 5">
    <name type="scientific">Salinimonas sediminis</name>
    <dbReference type="NCBI Taxonomy" id="2303538"/>
    <lineage>
        <taxon>Bacteria</taxon>
        <taxon>Pseudomonadati</taxon>
        <taxon>Pseudomonadota</taxon>
        <taxon>Gammaproteobacteria</taxon>
        <taxon>Alteromonadales</taxon>
        <taxon>Alteromonadaceae</taxon>
        <taxon>Alteromonas/Salinimonas group</taxon>
        <taxon>Salinimonas</taxon>
    </lineage>
</organism>
<keyword evidence="1 4" id="KW-0378">Hydrolase</keyword>
<dbReference type="AlphaFoldDB" id="A0A346NLB5"/>
<dbReference type="PANTHER" id="PTHR48081">
    <property type="entry name" value="AB HYDROLASE SUPERFAMILY PROTEIN C4A8.06C"/>
    <property type="match status" value="1"/>
</dbReference>
<dbReference type="GO" id="GO:0016787">
    <property type="term" value="F:hydrolase activity"/>
    <property type="evidence" value="ECO:0007669"/>
    <property type="project" value="UniProtKB-KW"/>
</dbReference>
<gene>
    <name evidence="4" type="ORF">D0Y50_08065</name>
</gene>
<dbReference type="SUPFAM" id="SSF53474">
    <property type="entry name" value="alpha/beta-Hydrolases"/>
    <property type="match status" value="1"/>
</dbReference>
<dbReference type="InterPro" id="IPR050300">
    <property type="entry name" value="GDXG_lipolytic_enzyme"/>
</dbReference>
<dbReference type="OrthoDB" id="255603at2"/>
<dbReference type="Gene3D" id="3.40.50.1820">
    <property type="entry name" value="alpha/beta hydrolase"/>
    <property type="match status" value="1"/>
</dbReference>
<feature type="chain" id="PRO_5016757937" evidence="2">
    <location>
        <begin position="20"/>
        <end position="295"/>
    </location>
</feature>
<dbReference type="Proteomes" id="UP000262073">
    <property type="component" value="Chromosome"/>
</dbReference>
<reference evidence="4 5" key="1">
    <citation type="submission" date="2018-08" db="EMBL/GenBank/DDBJ databases">
        <title>Salinimonas sediminis sp. nov., a piezophilic bacterium isolated from a deep-sea sediment sample from the New Britain Trench.</title>
        <authorList>
            <person name="Cao J."/>
        </authorList>
    </citation>
    <scope>NUCLEOTIDE SEQUENCE [LARGE SCALE GENOMIC DNA]</scope>
    <source>
        <strain evidence="4 5">N102</strain>
    </source>
</reference>
<dbReference type="RefSeq" id="WP_117316353.1">
    <property type="nucleotide sequence ID" value="NZ_CP031769.1"/>
</dbReference>
<dbReference type="InterPro" id="IPR029058">
    <property type="entry name" value="AB_hydrolase_fold"/>
</dbReference>
<evidence type="ECO:0000256" key="2">
    <source>
        <dbReference type="SAM" id="SignalP"/>
    </source>
</evidence>
<feature type="domain" description="BD-FAE-like" evidence="3">
    <location>
        <begin position="72"/>
        <end position="256"/>
    </location>
</feature>
<dbReference type="Pfam" id="PF20434">
    <property type="entry name" value="BD-FAE"/>
    <property type="match status" value="1"/>
</dbReference>
<dbReference type="EMBL" id="CP031769">
    <property type="protein sequence ID" value="AXR06322.1"/>
    <property type="molecule type" value="Genomic_DNA"/>
</dbReference>